<accession>A0A2K8QKX9</accession>
<reference evidence="2" key="1">
    <citation type="journal article" date="2018" name="Genome Announc.">
        <title>Complete genome sequence of a Dickeya fangzhongdai type strain causing bleeding canker of pear tree trunks.</title>
        <authorList>
            <person name="Zhao Y."/>
            <person name="Tian Y."/>
            <person name="Li X."/>
            <person name="Hu B."/>
        </authorList>
    </citation>
    <scope>NUCLEOTIDE SEQUENCE [LARGE SCALE GENOMIC DNA]</scope>
    <source>
        <strain evidence="2">DSM 101947</strain>
    </source>
</reference>
<protein>
    <submittedName>
        <fullName evidence="1">Uncharacterized protein</fullName>
    </submittedName>
</protein>
<organism evidence="1 2">
    <name type="scientific">Dickeya fangzhongdai</name>
    <dbReference type="NCBI Taxonomy" id="1778540"/>
    <lineage>
        <taxon>Bacteria</taxon>
        <taxon>Pseudomonadati</taxon>
        <taxon>Pseudomonadota</taxon>
        <taxon>Gammaproteobacteria</taxon>
        <taxon>Enterobacterales</taxon>
        <taxon>Pectobacteriaceae</taxon>
        <taxon>Dickeya</taxon>
    </lineage>
</organism>
<gene>
    <name evidence="1" type="ORF">CVE23_09375</name>
</gene>
<sequence length="90" mass="10481">MFISFHIQFAMTRHSGDIAIPLVIFVKINLKIHRMICRYNITRIIFKVNMLLVIAKKLFIFSIDISTITTFVNQISITRIQILISGLCRI</sequence>
<proteinExistence type="predicted"/>
<evidence type="ECO:0000313" key="2">
    <source>
        <dbReference type="Proteomes" id="UP000231901"/>
    </source>
</evidence>
<name>A0A2K8QKX9_9GAMM</name>
<dbReference type="KEGG" id="dfn:CVE23_09375"/>
<dbReference type="EMBL" id="CP025003">
    <property type="protein sequence ID" value="ATZ94156.1"/>
    <property type="molecule type" value="Genomic_DNA"/>
</dbReference>
<dbReference type="AlphaFoldDB" id="A0A2K8QKX9"/>
<evidence type="ECO:0000313" key="1">
    <source>
        <dbReference type="EMBL" id="ATZ94156.1"/>
    </source>
</evidence>
<dbReference type="Proteomes" id="UP000231901">
    <property type="component" value="Chromosome"/>
</dbReference>
<keyword evidence="2" id="KW-1185">Reference proteome</keyword>